<dbReference type="Pfam" id="PF22651">
    <property type="entry name" value="OBP47_like"/>
    <property type="match status" value="1"/>
</dbReference>
<dbReference type="PANTHER" id="PTHR21066:SF3">
    <property type="entry name" value="IP02236P"/>
    <property type="match status" value="1"/>
</dbReference>
<accession>A0A7D0TEB6</accession>
<feature type="domain" description="OBP47-like" evidence="6">
    <location>
        <begin position="49"/>
        <end position="191"/>
    </location>
</feature>
<dbReference type="AlphaFoldDB" id="A0A7D0TEB6"/>
<sequence length="201" mass="21738">MISKLFAVALIAVIVGNIEGKTYNCADGFPSNVSNTTPSSCCAKAHSFDLDVFKSCFNKYGNNPQRAGKGLAGPMNAAECVFECVLNSTKAIQNGLPNAPNLIKSCTASLAGNQDWIPVVTAGINYCIKQTTDNANKLQQSLKNDKIDGTKICSPSSAFMIGCMFTYEFRNCPAKYWNQQKNPACNELKDYFTSCPTPTIN</sequence>
<dbReference type="PANTHER" id="PTHR21066">
    <property type="entry name" value="ODORANT-BINDING PROTEIN 59A-RELATED"/>
    <property type="match status" value="1"/>
</dbReference>
<dbReference type="EMBL" id="MN133009">
    <property type="protein sequence ID" value="QGW50682.1"/>
    <property type="molecule type" value="mRNA"/>
</dbReference>
<keyword evidence="4" id="KW-0964">Secreted</keyword>
<comment type="subcellular location">
    <subcellularLocation>
        <location evidence="1">Secreted</location>
    </subcellularLocation>
</comment>
<dbReference type="Gene3D" id="1.10.238.270">
    <property type="match status" value="1"/>
</dbReference>
<protein>
    <submittedName>
        <fullName evidence="7">Odorant-binding protein 18</fullName>
    </submittedName>
</protein>
<dbReference type="GO" id="GO:0005576">
    <property type="term" value="C:extracellular region"/>
    <property type="evidence" value="ECO:0007669"/>
    <property type="project" value="UniProtKB-SubCell"/>
</dbReference>
<evidence type="ECO:0000256" key="3">
    <source>
        <dbReference type="ARBA" id="ARBA00022448"/>
    </source>
</evidence>
<feature type="signal peptide" evidence="5">
    <location>
        <begin position="1"/>
        <end position="20"/>
    </location>
</feature>
<evidence type="ECO:0000256" key="5">
    <source>
        <dbReference type="SAM" id="SignalP"/>
    </source>
</evidence>
<dbReference type="SMR" id="A0A7D0TEB6"/>
<keyword evidence="5" id="KW-0732">Signal</keyword>
<reference evidence="7" key="1">
    <citation type="submission" date="2019-07" db="EMBL/GenBank/DDBJ databases">
        <title>Identification and Expression Pattern of Chemosensory Genes from the Transcriptome of the Propsilocerus akamusi.</title>
        <authorList>
            <person name="Yan C."/>
            <person name="Pan L."/>
        </authorList>
    </citation>
    <scope>NUCLEOTIDE SEQUENCE</scope>
</reference>
<evidence type="ECO:0000259" key="6">
    <source>
        <dbReference type="Pfam" id="PF22651"/>
    </source>
</evidence>
<dbReference type="InterPro" id="IPR052295">
    <property type="entry name" value="Odorant-binding_protein"/>
</dbReference>
<organism evidence="7">
    <name type="scientific">Propsilocerus akamusi</name>
    <dbReference type="NCBI Taxonomy" id="903466"/>
    <lineage>
        <taxon>Eukaryota</taxon>
        <taxon>Metazoa</taxon>
        <taxon>Ecdysozoa</taxon>
        <taxon>Arthropoda</taxon>
        <taxon>Hexapoda</taxon>
        <taxon>Insecta</taxon>
        <taxon>Pterygota</taxon>
        <taxon>Neoptera</taxon>
        <taxon>Endopterygota</taxon>
        <taxon>Diptera</taxon>
        <taxon>Nematocera</taxon>
        <taxon>Chironomoidea</taxon>
        <taxon>Chironomidae</taxon>
        <taxon>Propsilocerus</taxon>
    </lineage>
</organism>
<evidence type="ECO:0000313" key="7">
    <source>
        <dbReference type="EMBL" id="QGW50682.1"/>
    </source>
</evidence>
<keyword evidence="3" id="KW-0813">Transport</keyword>
<feature type="chain" id="PRO_5027995786" evidence="5">
    <location>
        <begin position="21"/>
        <end position="201"/>
    </location>
</feature>
<name>A0A7D0TEB6_9DIPT</name>
<evidence type="ECO:0000256" key="1">
    <source>
        <dbReference type="ARBA" id="ARBA00004613"/>
    </source>
</evidence>
<evidence type="ECO:0000256" key="2">
    <source>
        <dbReference type="ARBA" id="ARBA00008098"/>
    </source>
</evidence>
<evidence type="ECO:0000256" key="4">
    <source>
        <dbReference type="ARBA" id="ARBA00022525"/>
    </source>
</evidence>
<comment type="similarity">
    <text evidence="2">Belongs to the PBP/GOBP family.</text>
</comment>
<dbReference type="InterPro" id="IPR054577">
    <property type="entry name" value="OBP47-like_dom"/>
</dbReference>
<proteinExistence type="evidence at transcript level"/>